<dbReference type="HOGENOM" id="CLU_009665_6_3_1"/>
<dbReference type="Gene3D" id="3.50.50.60">
    <property type="entry name" value="FAD/NAD(P)-binding domain"/>
    <property type="match status" value="1"/>
</dbReference>
<keyword evidence="1" id="KW-0285">Flavoprotein</keyword>
<accession>A0A0C9T422</accession>
<dbReference type="GO" id="GO:0071949">
    <property type="term" value="F:FAD binding"/>
    <property type="evidence" value="ECO:0007669"/>
    <property type="project" value="InterPro"/>
</dbReference>
<dbReference type="EMBL" id="KN832572">
    <property type="protein sequence ID" value="KII84074.1"/>
    <property type="molecule type" value="Genomic_DNA"/>
</dbReference>
<dbReference type="AlphaFoldDB" id="A0A0C9T422"/>
<dbReference type="InterPro" id="IPR036188">
    <property type="entry name" value="FAD/NAD-bd_sf"/>
</dbReference>
<evidence type="ECO:0000256" key="3">
    <source>
        <dbReference type="ARBA" id="ARBA00023002"/>
    </source>
</evidence>
<feature type="domain" description="FAD-binding" evidence="4">
    <location>
        <begin position="7"/>
        <end position="174"/>
    </location>
</feature>
<reference evidence="5 6" key="1">
    <citation type="submission" date="2014-06" db="EMBL/GenBank/DDBJ databases">
        <title>Evolutionary Origins and Diversification of the Mycorrhizal Mutualists.</title>
        <authorList>
            <consortium name="DOE Joint Genome Institute"/>
            <consortium name="Mycorrhizal Genomics Consortium"/>
            <person name="Kohler A."/>
            <person name="Kuo A."/>
            <person name="Nagy L.G."/>
            <person name="Floudas D."/>
            <person name="Copeland A."/>
            <person name="Barry K.W."/>
            <person name="Cichocki N."/>
            <person name="Veneault-Fourrey C."/>
            <person name="LaButti K."/>
            <person name="Lindquist E.A."/>
            <person name="Lipzen A."/>
            <person name="Lundell T."/>
            <person name="Morin E."/>
            <person name="Murat C."/>
            <person name="Riley R."/>
            <person name="Ohm R."/>
            <person name="Sun H."/>
            <person name="Tunlid A."/>
            <person name="Henrissat B."/>
            <person name="Grigoriev I.V."/>
            <person name="Hibbett D.S."/>
            <person name="Martin F."/>
        </authorList>
    </citation>
    <scope>NUCLEOTIDE SEQUENCE [LARGE SCALE GENOMIC DNA]</scope>
    <source>
        <strain evidence="5 6">FD-325 SS-3</strain>
    </source>
</reference>
<protein>
    <submittedName>
        <fullName evidence="5">Unplaced genomic scaffold PLICRscaffold_19, whole genome shotgun sequence</fullName>
    </submittedName>
</protein>
<dbReference type="InterPro" id="IPR051104">
    <property type="entry name" value="FAD_monoxygenase"/>
</dbReference>
<dbReference type="Proteomes" id="UP000053263">
    <property type="component" value="Unassembled WGS sequence"/>
</dbReference>
<dbReference type="SUPFAM" id="SSF51905">
    <property type="entry name" value="FAD/NAD(P)-binding domain"/>
    <property type="match status" value="1"/>
</dbReference>
<evidence type="ECO:0000256" key="1">
    <source>
        <dbReference type="ARBA" id="ARBA00022630"/>
    </source>
</evidence>
<dbReference type="OrthoDB" id="417877at2759"/>
<keyword evidence="6" id="KW-1185">Reference proteome</keyword>
<evidence type="ECO:0000259" key="4">
    <source>
        <dbReference type="Pfam" id="PF01494"/>
    </source>
</evidence>
<dbReference type="GO" id="GO:0044550">
    <property type="term" value="P:secondary metabolite biosynthetic process"/>
    <property type="evidence" value="ECO:0007669"/>
    <property type="project" value="TreeGrafter"/>
</dbReference>
<dbReference type="PANTHER" id="PTHR46720:SF3">
    <property type="entry name" value="FAD-BINDING DOMAIN-CONTAINING PROTEIN-RELATED"/>
    <property type="match status" value="1"/>
</dbReference>
<name>A0A0C9T422_PLICR</name>
<dbReference type="Pfam" id="PF01494">
    <property type="entry name" value="FAD_binding_3"/>
    <property type="match status" value="2"/>
</dbReference>
<keyword evidence="2" id="KW-0274">FAD</keyword>
<dbReference type="PANTHER" id="PTHR46720">
    <property type="entry name" value="HYDROXYLASE, PUTATIVE (AFU_ORTHOLOGUE AFUA_3G01460)-RELATED"/>
    <property type="match status" value="1"/>
</dbReference>
<proteinExistence type="predicted"/>
<dbReference type="InterPro" id="IPR002938">
    <property type="entry name" value="FAD-bd"/>
</dbReference>
<evidence type="ECO:0000313" key="5">
    <source>
        <dbReference type="EMBL" id="KII84074.1"/>
    </source>
</evidence>
<dbReference type="PRINTS" id="PR00420">
    <property type="entry name" value="RNGMNOXGNASE"/>
</dbReference>
<evidence type="ECO:0000313" key="6">
    <source>
        <dbReference type="Proteomes" id="UP000053263"/>
    </source>
</evidence>
<organism evidence="5 6">
    <name type="scientific">Plicaturopsis crispa FD-325 SS-3</name>
    <dbReference type="NCBI Taxonomy" id="944288"/>
    <lineage>
        <taxon>Eukaryota</taxon>
        <taxon>Fungi</taxon>
        <taxon>Dikarya</taxon>
        <taxon>Basidiomycota</taxon>
        <taxon>Agaricomycotina</taxon>
        <taxon>Agaricomycetes</taxon>
        <taxon>Agaricomycetidae</taxon>
        <taxon>Amylocorticiales</taxon>
        <taxon>Amylocorticiaceae</taxon>
        <taxon>Plicatura</taxon>
        <taxon>Plicaturopsis crispa</taxon>
    </lineage>
</organism>
<sequence>MADKRFRVAICGAGVGGMVCALALARDPSIEVELYEATSRFGEIGAGIGIWPRTWKILEQLHVAEDLVCVLPAPPAHDTEAIALTMRRSDKPEGHDFHKLKIKGSLVVLHRADFHRVLLKHLPPQCKTHLSKRLLRYSQDNSGSIHLQFNDGSTAICDVLVGADGLKSAVRATLLDLEAQAARVRGDAQAAGFLESCIVPKWSGEVSYRTLVPAIKLREKVPNHRALTHNIQYIGRGGYIVAYPISKGETVNFVAFRTSHELKGTEFNGPWVTNVSAQEFQAGFDGWEAEVTQLLQCAEKGMRWAIHEVKPLQSFVSGRVALIGDAAHAMTPNQGSGAGQAIEDAYILATVLGNPLTSIDAIPEALTIYDTIRRPFAQDIAERSFSNGLLFSFDRDNYESEFPDEESKRNKLKELRSSVTEQWKWAWSTTLDGAVAEANERLQKAHAGN</sequence>
<dbReference type="GO" id="GO:0016491">
    <property type="term" value="F:oxidoreductase activity"/>
    <property type="evidence" value="ECO:0007669"/>
    <property type="project" value="UniProtKB-KW"/>
</dbReference>
<evidence type="ECO:0000256" key="2">
    <source>
        <dbReference type="ARBA" id="ARBA00022827"/>
    </source>
</evidence>
<dbReference type="SUPFAM" id="SSF54373">
    <property type="entry name" value="FAD-linked reductases, C-terminal domain"/>
    <property type="match status" value="1"/>
</dbReference>
<feature type="domain" description="FAD-binding" evidence="4">
    <location>
        <begin position="312"/>
        <end position="384"/>
    </location>
</feature>
<gene>
    <name evidence="5" type="ORF">PLICRDRAFT_46407</name>
</gene>
<keyword evidence="3" id="KW-0560">Oxidoreductase</keyword>